<gene>
    <name evidence="1" type="ORF">ES674_00640</name>
</gene>
<dbReference type="Proteomes" id="UP000323720">
    <property type="component" value="Unassembled WGS sequence"/>
</dbReference>
<dbReference type="EMBL" id="VSKK01000001">
    <property type="protein sequence ID" value="TYB78320.1"/>
    <property type="molecule type" value="Genomic_DNA"/>
</dbReference>
<proteinExistence type="predicted"/>
<organism evidence="1 2">
    <name type="scientific">Bizionia myxarmorum</name>
    <dbReference type="NCBI Taxonomy" id="291186"/>
    <lineage>
        <taxon>Bacteria</taxon>
        <taxon>Pseudomonadati</taxon>
        <taxon>Bacteroidota</taxon>
        <taxon>Flavobacteriia</taxon>
        <taxon>Flavobacteriales</taxon>
        <taxon>Flavobacteriaceae</taxon>
        <taxon>Bizionia</taxon>
    </lineage>
</organism>
<sequence>MKKSQDRKDRSIAKHLGLAFHDRKQRAYKQASFSILLKEHEALILIEALTHYETECQNDYNKNLARKLITWIHQPSCNY</sequence>
<dbReference type="AlphaFoldDB" id="A0A5D0R9J7"/>
<keyword evidence="2" id="KW-1185">Reference proteome</keyword>
<protein>
    <submittedName>
        <fullName evidence="1">Uncharacterized protein</fullName>
    </submittedName>
</protein>
<evidence type="ECO:0000313" key="2">
    <source>
        <dbReference type="Proteomes" id="UP000323720"/>
    </source>
</evidence>
<comment type="caution">
    <text evidence="1">The sequence shown here is derived from an EMBL/GenBank/DDBJ whole genome shotgun (WGS) entry which is preliminary data.</text>
</comment>
<evidence type="ECO:0000313" key="1">
    <source>
        <dbReference type="EMBL" id="TYB78320.1"/>
    </source>
</evidence>
<dbReference type="RefSeq" id="WP_148402058.1">
    <property type="nucleotide sequence ID" value="NZ_VSKK01000001.1"/>
</dbReference>
<reference evidence="1 2" key="1">
    <citation type="submission" date="2019-08" db="EMBL/GenBank/DDBJ databases">
        <title>Genomes of Antarctic Bizionia species.</title>
        <authorList>
            <person name="Bowman J.P."/>
        </authorList>
    </citation>
    <scope>NUCLEOTIDE SEQUENCE [LARGE SCALE GENOMIC DNA]</scope>
    <source>
        <strain evidence="1 2">ADA-4</strain>
    </source>
</reference>
<name>A0A5D0R9J7_9FLAO</name>
<accession>A0A5D0R9J7</accession>